<sequence>MRQLLFPVLLLLAPFLAGEDRPHILFCMADDWGWPHAGAYGDEGVATPTFDRLAREGALFHHFYTCSPSCTPSRNGVITGKYHWRLGPGANLWSTLPAEHESFIHLLADAGYAIGQNPPKTWGPGRIKSWQAVHGEDPAGPTYATFGEFLQANDPADQPFCFWLASSDPHRGYKKGSGQAAGIDPEKVHLFDHFPDTATIRNDVADYYFEVQRWDTLVGQALAQLEERGLLEDTIVIMTGDHGMPFPRGKGNLYDSGVRVPFAVRWGEKVRSGHEIADFISFVDIAPTLLELTGTALPEELSGRSFAPLLLARESGRLDAEGRPDIIFGRERHVPAQEKPSTAGYPSRGLRTEDFLYLKNYEPDRWPMGTGDADKVLLPGQWYADCDSGPSKNAIIENREKDEAHRRAYELCFAKRPAEELYDLRSDPDQVNNLAASSEHRDTLEKLRQRLQERLEAADDPRAKNPHFTGFDDFPYFGTGGGKRK</sequence>
<evidence type="ECO:0000259" key="4">
    <source>
        <dbReference type="Pfam" id="PF00884"/>
    </source>
</evidence>
<dbReference type="InterPro" id="IPR017850">
    <property type="entry name" value="Alkaline_phosphatase_core_sf"/>
</dbReference>
<dbReference type="PANTHER" id="PTHR43751">
    <property type="entry name" value="SULFATASE"/>
    <property type="match status" value="1"/>
</dbReference>
<dbReference type="PROSITE" id="PS00523">
    <property type="entry name" value="SULFATASE_1"/>
    <property type="match status" value="1"/>
</dbReference>
<dbReference type="PANTHER" id="PTHR43751:SF1">
    <property type="entry name" value="SULFATASE ATSG-RELATED"/>
    <property type="match status" value="1"/>
</dbReference>
<dbReference type="CDD" id="cd16027">
    <property type="entry name" value="SGSH"/>
    <property type="match status" value="1"/>
</dbReference>
<comment type="similarity">
    <text evidence="1">Belongs to the sulfatase family.</text>
</comment>
<dbReference type="GO" id="GO:0016787">
    <property type="term" value="F:hydrolase activity"/>
    <property type="evidence" value="ECO:0007669"/>
    <property type="project" value="UniProtKB-KW"/>
</dbReference>
<keyword evidence="6" id="KW-1185">Reference proteome</keyword>
<keyword evidence="2" id="KW-0378">Hydrolase</keyword>
<gene>
    <name evidence="5" type="ORF">JIN78_04060</name>
</gene>
<evidence type="ECO:0000256" key="3">
    <source>
        <dbReference type="SAM" id="MobiDB-lite"/>
    </source>
</evidence>
<proteinExistence type="inferred from homology"/>
<reference evidence="5" key="1">
    <citation type="submission" date="2021-01" db="EMBL/GenBank/DDBJ databases">
        <title>Modified the classification status of verrucomicrobia.</title>
        <authorList>
            <person name="Feng X."/>
        </authorList>
    </citation>
    <scope>NUCLEOTIDE SEQUENCE</scope>
    <source>
        <strain evidence="5">KCTC 12986</strain>
    </source>
</reference>
<dbReference type="InterPro" id="IPR000917">
    <property type="entry name" value="Sulfatase_N"/>
</dbReference>
<name>A0A934VLT4_9BACT</name>
<feature type="compositionally biased region" description="Basic and acidic residues" evidence="3">
    <location>
        <begin position="452"/>
        <end position="463"/>
    </location>
</feature>
<evidence type="ECO:0000256" key="2">
    <source>
        <dbReference type="ARBA" id="ARBA00022801"/>
    </source>
</evidence>
<dbReference type="Proteomes" id="UP000604083">
    <property type="component" value="Unassembled WGS sequence"/>
</dbReference>
<organism evidence="5 6">
    <name type="scientific">Roseibacillus ishigakijimensis</name>
    <dbReference type="NCBI Taxonomy" id="454146"/>
    <lineage>
        <taxon>Bacteria</taxon>
        <taxon>Pseudomonadati</taxon>
        <taxon>Verrucomicrobiota</taxon>
        <taxon>Verrucomicrobiia</taxon>
        <taxon>Verrucomicrobiales</taxon>
        <taxon>Verrucomicrobiaceae</taxon>
        <taxon>Roseibacillus</taxon>
    </lineage>
</organism>
<dbReference type="RefSeq" id="WP_200390659.1">
    <property type="nucleotide sequence ID" value="NZ_JAENIO010000006.1"/>
</dbReference>
<dbReference type="SUPFAM" id="SSF53649">
    <property type="entry name" value="Alkaline phosphatase-like"/>
    <property type="match status" value="1"/>
</dbReference>
<feature type="region of interest" description="Disordered" evidence="3">
    <location>
        <begin position="452"/>
        <end position="485"/>
    </location>
</feature>
<feature type="domain" description="Sulfatase N-terminal" evidence="4">
    <location>
        <begin position="22"/>
        <end position="294"/>
    </location>
</feature>
<dbReference type="Pfam" id="PF00884">
    <property type="entry name" value="Sulfatase"/>
    <property type="match status" value="1"/>
</dbReference>
<evidence type="ECO:0000313" key="6">
    <source>
        <dbReference type="Proteomes" id="UP000604083"/>
    </source>
</evidence>
<dbReference type="AlphaFoldDB" id="A0A934VLT4"/>
<dbReference type="InterPro" id="IPR052701">
    <property type="entry name" value="GAG_Ulvan_Degrading_Sulfatases"/>
</dbReference>
<comment type="caution">
    <text evidence="5">The sequence shown here is derived from an EMBL/GenBank/DDBJ whole genome shotgun (WGS) entry which is preliminary data.</text>
</comment>
<accession>A0A934VLT4</accession>
<dbReference type="EMBL" id="JAENIO010000006">
    <property type="protein sequence ID" value="MBK1833225.1"/>
    <property type="molecule type" value="Genomic_DNA"/>
</dbReference>
<dbReference type="Gene3D" id="3.40.720.10">
    <property type="entry name" value="Alkaline Phosphatase, subunit A"/>
    <property type="match status" value="1"/>
</dbReference>
<protein>
    <submittedName>
        <fullName evidence="5">Sulfatase</fullName>
    </submittedName>
</protein>
<dbReference type="InterPro" id="IPR024607">
    <property type="entry name" value="Sulfatase_CS"/>
</dbReference>
<evidence type="ECO:0000313" key="5">
    <source>
        <dbReference type="EMBL" id="MBK1833225.1"/>
    </source>
</evidence>
<evidence type="ECO:0000256" key="1">
    <source>
        <dbReference type="ARBA" id="ARBA00008779"/>
    </source>
</evidence>